<dbReference type="SUPFAM" id="SSF111369">
    <property type="entry name" value="HlyD-like secretion proteins"/>
    <property type="match status" value="1"/>
</dbReference>
<dbReference type="Gene3D" id="2.40.50.100">
    <property type="match status" value="1"/>
</dbReference>
<dbReference type="Gene3D" id="2.40.30.170">
    <property type="match status" value="1"/>
</dbReference>
<accession>A0A1W1CX60</accession>
<dbReference type="AlphaFoldDB" id="A0A1W1CX60"/>
<proteinExistence type="predicted"/>
<organism evidence="2">
    <name type="scientific">hydrothermal vent metagenome</name>
    <dbReference type="NCBI Taxonomy" id="652676"/>
    <lineage>
        <taxon>unclassified sequences</taxon>
        <taxon>metagenomes</taxon>
        <taxon>ecological metagenomes</taxon>
    </lineage>
</organism>
<evidence type="ECO:0000313" key="2">
    <source>
        <dbReference type="EMBL" id="SFV70323.1"/>
    </source>
</evidence>
<protein>
    <submittedName>
        <fullName evidence="2">ABC-type export system, membrane fusion protein</fullName>
    </submittedName>
</protein>
<gene>
    <name evidence="2" type="ORF">MNB_SV-3-778</name>
</gene>
<dbReference type="InterPro" id="IPR058625">
    <property type="entry name" value="MdtA-like_BSH"/>
</dbReference>
<dbReference type="GO" id="GO:0015562">
    <property type="term" value="F:efflux transmembrane transporter activity"/>
    <property type="evidence" value="ECO:0007669"/>
    <property type="project" value="TreeGrafter"/>
</dbReference>
<feature type="domain" description="Multidrug resistance protein MdtA-like barrel-sandwich hybrid" evidence="1">
    <location>
        <begin position="60"/>
        <end position="199"/>
    </location>
</feature>
<dbReference type="PANTHER" id="PTHR30469">
    <property type="entry name" value="MULTIDRUG RESISTANCE PROTEIN MDTA"/>
    <property type="match status" value="1"/>
</dbReference>
<dbReference type="Gene3D" id="1.10.287.470">
    <property type="entry name" value="Helix hairpin bin"/>
    <property type="match status" value="1"/>
</dbReference>
<reference evidence="2" key="1">
    <citation type="submission" date="2016-10" db="EMBL/GenBank/DDBJ databases">
        <authorList>
            <person name="de Groot N.N."/>
        </authorList>
    </citation>
    <scope>NUCLEOTIDE SEQUENCE</scope>
</reference>
<evidence type="ECO:0000259" key="1">
    <source>
        <dbReference type="Pfam" id="PF25917"/>
    </source>
</evidence>
<dbReference type="Pfam" id="PF25917">
    <property type="entry name" value="BSH_RND"/>
    <property type="match status" value="1"/>
</dbReference>
<name>A0A1W1CX60_9ZZZZ</name>
<sequence>MKSFFILILVSIIGVGVALGMMYYTESEEASQSVALPSMKLPYRSFIAGTGVIEAHSKNIYVGSLVQGVIKRVHVKSGDKIKKGELLFEIDDRAKKAQIPLQKEQIKVAQSKFDSAKYQLSLIENFKKVSPHMVTNEKYATVLNAFNEAKATLLLTKENLKTLKEELKLYKVYAPIDGIVLQSLITQGSYFNTNSKALMIGSDKLSIRVNINEFDAWKFEPKSEAVAFIRGNPKQQIALSYDYTTPLVVPKHNLTGLSTEATDTRVLQVMYSVKKRPNFPLYVGEMLDVFVKTTKDK</sequence>
<dbReference type="GO" id="GO:1990281">
    <property type="term" value="C:efflux pump complex"/>
    <property type="evidence" value="ECO:0007669"/>
    <property type="project" value="TreeGrafter"/>
</dbReference>
<dbReference type="EMBL" id="FPHI01000049">
    <property type="protein sequence ID" value="SFV70323.1"/>
    <property type="molecule type" value="Genomic_DNA"/>
</dbReference>